<comment type="caution">
    <text evidence="3">The sequence shown here is derived from an EMBL/GenBank/DDBJ whole genome shotgun (WGS) entry which is preliminary data.</text>
</comment>
<evidence type="ECO:0000259" key="2">
    <source>
        <dbReference type="Pfam" id="PF26604"/>
    </source>
</evidence>
<dbReference type="InterPro" id="IPR058058">
    <property type="entry name" value="CBU_0592-like"/>
</dbReference>
<dbReference type="RefSeq" id="WP_207031075.1">
    <property type="nucleotide sequence ID" value="NZ_JAHZSV010000003.1"/>
</dbReference>
<dbReference type="Pfam" id="PF26604">
    <property type="entry name" value="CBU_0592"/>
    <property type="match status" value="1"/>
</dbReference>
<dbReference type="EMBL" id="JAHZSV010000003">
    <property type="protein sequence ID" value="MBW8198892.1"/>
    <property type="molecule type" value="Genomic_DNA"/>
</dbReference>
<organism evidence="3 4">
    <name type="scientific">Flagellimonas abyssi</name>
    <dbReference type="NCBI Taxonomy" id="2864871"/>
    <lineage>
        <taxon>Bacteria</taxon>
        <taxon>Pseudomonadati</taxon>
        <taxon>Bacteroidota</taxon>
        <taxon>Flavobacteriia</taxon>
        <taxon>Flavobacteriales</taxon>
        <taxon>Flavobacteriaceae</taxon>
        <taxon>Flagellimonas</taxon>
    </lineage>
</organism>
<feature type="domain" description="CBU-0592-like" evidence="2">
    <location>
        <begin position="6"/>
        <end position="78"/>
    </location>
</feature>
<keyword evidence="1" id="KW-0812">Transmembrane</keyword>
<keyword evidence="1" id="KW-0472">Membrane</keyword>
<evidence type="ECO:0000256" key="1">
    <source>
        <dbReference type="SAM" id="Phobius"/>
    </source>
</evidence>
<keyword evidence="1" id="KW-1133">Transmembrane helix</keyword>
<feature type="transmembrane region" description="Helical" evidence="1">
    <location>
        <begin position="44"/>
        <end position="74"/>
    </location>
</feature>
<name>A0ABS7EPZ7_9FLAO</name>
<dbReference type="NCBIfam" id="NF047864">
    <property type="entry name" value="CBU_0592_membra"/>
    <property type="match status" value="1"/>
</dbReference>
<protein>
    <recommendedName>
        <fullName evidence="2">CBU-0592-like domain-containing protein</fullName>
    </recommendedName>
</protein>
<feature type="transmembrane region" description="Helical" evidence="1">
    <location>
        <begin position="7"/>
        <end position="24"/>
    </location>
</feature>
<sequence length="79" mass="9156">MSHFFELLGWIGSFCFLFSYYNLIKGKWNAKQPVYHWYNIAGSALFVANATFYGAWAVLFINLAWGIIACFGLYKSMKH</sequence>
<evidence type="ECO:0000313" key="3">
    <source>
        <dbReference type="EMBL" id="MBW8198892.1"/>
    </source>
</evidence>
<dbReference type="Proteomes" id="UP001196136">
    <property type="component" value="Unassembled WGS sequence"/>
</dbReference>
<evidence type="ECO:0000313" key="4">
    <source>
        <dbReference type="Proteomes" id="UP001196136"/>
    </source>
</evidence>
<keyword evidence="4" id="KW-1185">Reference proteome</keyword>
<accession>A0ABS7EPZ7</accession>
<proteinExistence type="predicted"/>
<reference evidence="3 4" key="1">
    <citation type="submission" date="2021-08" db="EMBL/GenBank/DDBJ databases">
        <title>Muricauda profundi sp. nov., a marine bacterium isolated from deep seawater of the Mariana Trench.</title>
        <authorList>
            <person name="Wei Y."/>
        </authorList>
    </citation>
    <scope>NUCLEOTIDE SEQUENCE [LARGE SCALE GENOMIC DNA]</scope>
    <source>
        <strain evidence="3 4">W52</strain>
    </source>
</reference>
<gene>
    <name evidence="3" type="ORF">K1F36_03560</name>
</gene>